<dbReference type="Pfam" id="PF00646">
    <property type="entry name" value="F-box"/>
    <property type="match status" value="1"/>
</dbReference>
<proteinExistence type="predicted"/>
<dbReference type="InterPro" id="IPR036047">
    <property type="entry name" value="F-box-like_dom_sf"/>
</dbReference>
<name>A0AAU9T6L4_THLAR</name>
<dbReference type="Pfam" id="PF03478">
    <property type="entry name" value="Beta-prop_KIB1-4"/>
    <property type="match status" value="1"/>
</dbReference>
<evidence type="ECO:0000259" key="1">
    <source>
        <dbReference type="SMART" id="SM00256"/>
    </source>
</evidence>
<accession>A0AAU9T6L4</accession>
<reference evidence="2 3" key="1">
    <citation type="submission" date="2022-03" db="EMBL/GenBank/DDBJ databases">
        <authorList>
            <person name="Nunn A."/>
            <person name="Chopra R."/>
            <person name="Nunn A."/>
            <person name="Contreras Garrido A."/>
        </authorList>
    </citation>
    <scope>NUCLEOTIDE SEQUENCE [LARGE SCALE GENOMIC DNA]</scope>
</reference>
<keyword evidence="3" id="KW-1185">Reference proteome</keyword>
<gene>
    <name evidence="2" type="ORF">TAV2_LOCUS24836</name>
</gene>
<dbReference type="InterPro" id="IPR050942">
    <property type="entry name" value="F-box_BR-signaling"/>
</dbReference>
<dbReference type="Proteomes" id="UP000836841">
    <property type="component" value="Chromosome 7"/>
</dbReference>
<organism evidence="2 3">
    <name type="scientific">Thlaspi arvense</name>
    <name type="common">Field penny-cress</name>
    <dbReference type="NCBI Taxonomy" id="13288"/>
    <lineage>
        <taxon>Eukaryota</taxon>
        <taxon>Viridiplantae</taxon>
        <taxon>Streptophyta</taxon>
        <taxon>Embryophyta</taxon>
        <taxon>Tracheophyta</taxon>
        <taxon>Spermatophyta</taxon>
        <taxon>Magnoliopsida</taxon>
        <taxon>eudicotyledons</taxon>
        <taxon>Gunneridae</taxon>
        <taxon>Pentapetalae</taxon>
        <taxon>rosids</taxon>
        <taxon>malvids</taxon>
        <taxon>Brassicales</taxon>
        <taxon>Brassicaceae</taxon>
        <taxon>Thlaspideae</taxon>
        <taxon>Thlaspi</taxon>
    </lineage>
</organism>
<dbReference type="SUPFAM" id="SSF81383">
    <property type="entry name" value="F-box domain"/>
    <property type="match status" value="1"/>
</dbReference>
<dbReference type="SUPFAM" id="SSF82171">
    <property type="entry name" value="DPP6 N-terminal domain-like"/>
    <property type="match status" value="1"/>
</dbReference>
<dbReference type="SMART" id="SM00256">
    <property type="entry name" value="FBOX"/>
    <property type="match status" value="1"/>
</dbReference>
<sequence length="417" mass="48691">MKMEEKHNSKSRKRLGRRREDTLSSWSDLPLDLVNLVLERLGFADFQRAKSVCSSWYSASRQRLSKNNHIPWLILFPKENNYLLWSKKGKKNYDTCCRLFYPKEKDKLYRTKDLGLEFSRSVCMKTYGSWLLMRDPLNNLYIVNLSTQERINLPPTESQLGKTKMERTRWCVAADMRKKDIVDGVWFRIDGHEYKGISITCPLFWIDEKTKDHVVIWGLASKCVVYSKKGDTSWTQIPKTSGCCNMVYNDHKLYFLSNSNRFKIFDFSGEIPRQTFQRGYNKDEYPRIGPIISTKLVVTVRGEVLKVVKKQKRGCGCFSTCWSFRVSKVFSSGFLKKHELVHSLGDESLLWDQGITVLANDTGGFIRNSIYFSDCNGINNIFLYNLETEKTEQLHTFGSSSVQYSRARWFLPSFRHT</sequence>
<dbReference type="PANTHER" id="PTHR44259:SF26">
    <property type="entry name" value="F-BOX FAMILY PROTEIN-LIKE PROTEIN"/>
    <property type="match status" value="1"/>
</dbReference>
<dbReference type="AlphaFoldDB" id="A0AAU9T6L4"/>
<dbReference type="PANTHER" id="PTHR44259">
    <property type="entry name" value="OS07G0183000 PROTEIN-RELATED"/>
    <property type="match status" value="1"/>
</dbReference>
<dbReference type="InterPro" id="IPR001810">
    <property type="entry name" value="F-box_dom"/>
</dbReference>
<protein>
    <recommendedName>
        <fullName evidence="1">F-box domain-containing protein</fullName>
    </recommendedName>
</protein>
<dbReference type="Gene3D" id="1.20.1280.50">
    <property type="match status" value="1"/>
</dbReference>
<dbReference type="EMBL" id="OU466863">
    <property type="protein sequence ID" value="CAH2078288.1"/>
    <property type="molecule type" value="Genomic_DNA"/>
</dbReference>
<feature type="domain" description="F-box" evidence="1">
    <location>
        <begin position="29"/>
        <end position="69"/>
    </location>
</feature>
<evidence type="ECO:0000313" key="3">
    <source>
        <dbReference type="Proteomes" id="UP000836841"/>
    </source>
</evidence>
<dbReference type="InterPro" id="IPR005174">
    <property type="entry name" value="KIB1-4_b-propeller"/>
</dbReference>
<evidence type="ECO:0000313" key="2">
    <source>
        <dbReference type="EMBL" id="CAH2078288.1"/>
    </source>
</evidence>